<feature type="transmembrane region" description="Helical" evidence="1">
    <location>
        <begin position="289"/>
        <end position="309"/>
    </location>
</feature>
<keyword evidence="1" id="KW-0812">Transmembrane</keyword>
<dbReference type="KEGG" id="pdio:PDMSB3_2913.1"/>
<feature type="transmembrane region" description="Helical" evidence="1">
    <location>
        <begin position="321"/>
        <end position="344"/>
    </location>
</feature>
<protein>
    <recommendedName>
        <fullName evidence="4">Transmembrane protein</fullName>
    </recommendedName>
</protein>
<organism evidence="2 3">
    <name type="scientific">Paraburkholderia dioscoreae</name>
    <dbReference type="NCBI Taxonomy" id="2604047"/>
    <lineage>
        <taxon>Bacteria</taxon>
        <taxon>Pseudomonadati</taxon>
        <taxon>Pseudomonadota</taxon>
        <taxon>Betaproteobacteria</taxon>
        <taxon>Burkholderiales</taxon>
        <taxon>Burkholderiaceae</taxon>
        <taxon>Paraburkholderia</taxon>
    </lineage>
</organism>
<sequence length="450" mass="49283">MDLRSTSIGSIRMAAKRAPKLTASAMLAGCVVIVYYAVVAAFCPNGPYFDDFFSILEPVVNLARRPGVSDWIAVLISQNNQHRVITTHLSAVASWMLLGHVSFWGLNLFGNLLLLLAAGSIKASIDAPDNARHLGRSAAASVLIIACLLFNFSFFRLLSFPMAAVSNVGVYAFAILGFWALFSGRTWAGFAALLASAASQANGLIGLPLATVFLLRQRDWRRAAWAAVSSAIVIGLYFRHYDLHATMSPMLSPPADASLGAHTSIPLRVVYLFVQIGSLAMLNNRAMHLPVAFVAIPFFTGIGLVWVHYRLVREGALAERPALAAFMLFLLAAFLAITVVRVSASVDDWVPVRYKLISCLYACSVVALSAAQFTQRHPGRVSLSGVLAGCAMLYWLTSLIYLPVHVAHYRQYVAPLVTEAWYTQQQSDAARQILDEAQTMDIFRWRQRID</sequence>
<proteinExistence type="predicted"/>
<feature type="transmembrane region" description="Helical" evidence="1">
    <location>
        <begin position="356"/>
        <end position="375"/>
    </location>
</feature>
<dbReference type="AlphaFoldDB" id="A0A5Q4YWU4"/>
<name>A0A5Q4YWU4_9BURK</name>
<feature type="transmembrane region" description="Helical" evidence="1">
    <location>
        <begin position="261"/>
        <end position="282"/>
    </location>
</feature>
<reference evidence="2 3" key="1">
    <citation type="submission" date="2019-08" db="EMBL/GenBank/DDBJ databases">
        <authorList>
            <person name="Herpell B J."/>
        </authorList>
    </citation>
    <scope>NUCLEOTIDE SEQUENCE [LARGE SCALE GENOMIC DNA]</scope>
    <source>
        <strain evidence="3">Msb3</strain>
    </source>
</reference>
<keyword evidence="3" id="KW-1185">Reference proteome</keyword>
<dbReference type="EMBL" id="LR699554">
    <property type="protein sequence ID" value="VVD34197.1"/>
    <property type="molecule type" value="Genomic_DNA"/>
</dbReference>
<feature type="transmembrane region" description="Helical" evidence="1">
    <location>
        <begin position="164"/>
        <end position="182"/>
    </location>
</feature>
<keyword evidence="1" id="KW-0472">Membrane</keyword>
<feature type="transmembrane region" description="Helical" evidence="1">
    <location>
        <begin position="138"/>
        <end position="158"/>
    </location>
</feature>
<feature type="transmembrane region" description="Helical" evidence="1">
    <location>
        <begin position="21"/>
        <end position="42"/>
    </location>
</feature>
<evidence type="ECO:0008006" key="4">
    <source>
        <dbReference type="Google" id="ProtNLM"/>
    </source>
</evidence>
<dbReference type="Proteomes" id="UP000325811">
    <property type="component" value="Chromosome II"/>
</dbReference>
<evidence type="ECO:0000256" key="1">
    <source>
        <dbReference type="SAM" id="Phobius"/>
    </source>
</evidence>
<evidence type="ECO:0000313" key="3">
    <source>
        <dbReference type="Proteomes" id="UP000325811"/>
    </source>
</evidence>
<evidence type="ECO:0000313" key="2">
    <source>
        <dbReference type="EMBL" id="VVD34197.1"/>
    </source>
</evidence>
<feature type="transmembrane region" description="Helical" evidence="1">
    <location>
        <begin position="92"/>
        <end position="117"/>
    </location>
</feature>
<keyword evidence="1" id="KW-1133">Transmembrane helix</keyword>
<accession>A0A5Q4YWU4</accession>
<gene>
    <name evidence="2" type="ORF">PDMSB3_2913</name>
</gene>
<feature type="transmembrane region" description="Helical" evidence="1">
    <location>
        <begin position="381"/>
        <end position="402"/>
    </location>
</feature>
<feature type="transmembrane region" description="Helical" evidence="1">
    <location>
        <begin position="223"/>
        <end position="241"/>
    </location>
</feature>